<feature type="signal peptide" evidence="1">
    <location>
        <begin position="1"/>
        <end position="24"/>
    </location>
</feature>
<comment type="caution">
    <text evidence="2">The sequence shown here is derived from an EMBL/GenBank/DDBJ whole genome shotgun (WGS) entry which is preliminary data.</text>
</comment>
<gene>
    <name evidence="2" type="ORF">GSLYS_00007248001</name>
</gene>
<name>A0AAV2HIN5_LYMST</name>
<reference evidence="2 3" key="1">
    <citation type="submission" date="2024-04" db="EMBL/GenBank/DDBJ databases">
        <authorList>
            <consortium name="Genoscope - CEA"/>
            <person name="William W."/>
        </authorList>
    </citation>
    <scope>NUCLEOTIDE SEQUENCE [LARGE SCALE GENOMIC DNA]</scope>
</reference>
<evidence type="ECO:0000313" key="3">
    <source>
        <dbReference type="Proteomes" id="UP001497497"/>
    </source>
</evidence>
<accession>A0AAV2HIN5</accession>
<feature type="chain" id="PRO_5043898209" evidence="1">
    <location>
        <begin position="25"/>
        <end position="116"/>
    </location>
</feature>
<keyword evidence="3" id="KW-1185">Reference proteome</keyword>
<dbReference type="AlphaFoldDB" id="A0AAV2HIN5"/>
<organism evidence="2 3">
    <name type="scientific">Lymnaea stagnalis</name>
    <name type="common">Great pond snail</name>
    <name type="synonym">Helix stagnalis</name>
    <dbReference type="NCBI Taxonomy" id="6523"/>
    <lineage>
        <taxon>Eukaryota</taxon>
        <taxon>Metazoa</taxon>
        <taxon>Spiralia</taxon>
        <taxon>Lophotrochozoa</taxon>
        <taxon>Mollusca</taxon>
        <taxon>Gastropoda</taxon>
        <taxon>Heterobranchia</taxon>
        <taxon>Euthyneura</taxon>
        <taxon>Panpulmonata</taxon>
        <taxon>Hygrophila</taxon>
        <taxon>Lymnaeoidea</taxon>
        <taxon>Lymnaeidae</taxon>
        <taxon>Lymnaea</taxon>
    </lineage>
</organism>
<dbReference type="Proteomes" id="UP001497497">
    <property type="component" value="Unassembled WGS sequence"/>
</dbReference>
<dbReference type="EMBL" id="CAXITT010000138">
    <property type="protein sequence ID" value="CAL1533230.1"/>
    <property type="molecule type" value="Genomic_DNA"/>
</dbReference>
<proteinExistence type="predicted"/>
<keyword evidence="1" id="KW-0732">Signal</keyword>
<protein>
    <submittedName>
        <fullName evidence="2">Uncharacterized protein</fullName>
    </submittedName>
</protein>
<evidence type="ECO:0000256" key="1">
    <source>
        <dbReference type="SAM" id="SignalP"/>
    </source>
</evidence>
<sequence length="116" mass="12937">MMKLSSCLRNLALSCVLLIALVQCQPTDLEDRDINFDDEAELSERFAEETGAGALAKESRDVVAEVDRRHWFNAERGAEKRQEKNKKLEIFKTIVNAIAKWAKNSANSAPSAEGGR</sequence>
<evidence type="ECO:0000313" key="2">
    <source>
        <dbReference type="EMBL" id="CAL1533230.1"/>
    </source>
</evidence>